<feature type="transmembrane region" description="Helical" evidence="1">
    <location>
        <begin position="49"/>
        <end position="68"/>
    </location>
</feature>
<keyword evidence="1" id="KW-0472">Membrane</keyword>
<keyword evidence="1" id="KW-0812">Transmembrane</keyword>
<protein>
    <submittedName>
        <fullName evidence="2">Uncharacterized protein</fullName>
    </submittedName>
</protein>
<dbReference type="EMBL" id="QJPH01000087">
    <property type="protein sequence ID" value="PZN86271.1"/>
    <property type="molecule type" value="Genomic_DNA"/>
</dbReference>
<proteinExistence type="predicted"/>
<sequence>MDSGRLKHLEMIQQVITRMANNSFLIKGWSLTLLAALLALALRDKIYQMLWISIIPVTMFWILDSYFLRQERLFRKLYDKYRIQDQETRTDFSMDTSELNSVISSWLCTIFSTTLLIFHGTVFFIVIALSAYFHCRPV</sequence>
<dbReference type="Proteomes" id="UP000249396">
    <property type="component" value="Unassembled WGS sequence"/>
</dbReference>
<name>A0A2W4RQM2_9GAMM</name>
<accession>A0A2W4RQM2</accession>
<reference evidence="2 3" key="1">
    <citation type="journal article" date="2018" name="Aquat. Microb. Ecol.">
        <title>Gammaproteobacterial methanotrophs dominate.</title>
        <authorList>
            <person name="Rissanen A.J."/>
            <person name="Saarenheimo J."/>
            <person name="Tiirola M."/>
            <person name="Peura S."/>
            <person name="Aalto S.L."/>
            <person name="Karvinen A."/>
            <person name="Nykanen H."/>
        </authorList>
    </citation>
    <scope>NUCLEOTIDE SEQUENCE [LARGE SCALE GENOMIC DNA]</scope>
    <source>
        <strain evidence="2">AMbin10</strain>
    </source>
</reference>
<evidence type="ECO:0000313" key="2">
    <source>
        <dbReference type="EMBL" id="PZN86271.1"/>
    </source>
</evidence>
<gene>
    <name evidence="2" type="ORF">DM484_00975</name>
</gene>
<feature type="transmembrane region" description="Helical" evidence="1">
    <location>
        <begin position="103"/>
        <end position="133"/>
    </location>
</feature>
<keyword evidence="1" id="KW-1133">Transmembrane helix</keyword>
<dbReference type="AlphaFoldDB" id="A0A2W4RQM2"/>
<feature type="transmembrane region" description="Helical" evidence="1">
    <location>
        <begin position="24"/>
        <end position="42"/>
    </location>
</feature>
<evidence type="ECO:0000256" key="1">
    <source>
        <dbReference type="SAM" id="Phobius"/>
    </source>
</evidence>
<comment type="caution">
    <text evidence="2">The sequence shown here is derived from an EMBL/GenBank/DDBJ whole genome shotgun (WGS) entry which is preliminary data.</text>
</comment>
<organism evidence="2 3">
    <name type="scientific">Candidatus Methylumidiphilus alinenensis</name>
    <dbReference type="NCBI Taxonomy" id="2202197"/>
    <lineage>
        <taxon>Bacteria</taxon>
        <taxon>Pseudomonadati</taxon>
        <taxon>Pseudomonadota</taxon>
        <taxon>Gammaproteobacteria</taxon>
        <taxon>Methylococcales</taxon>
        <taxon>Candidatus Methylumidiphilus</taxon>
    </lineage>
</organism>
<evidence type="ECO:0000313" key="3">
    <source>
        <dbReference type="Proteomes" id="UP000249396"/>
    </source>
</evidence>